<dbReference type="RefSeq" id="WP_167677156.1">
    <property type="nucleotide sequence ID" value="NZ_CP050313.1"/>
</dbReference>
<evidence type="ECO:0000313" key="1">
    <source>
        <dbReference type="EMBL" id="QIR14418.1"/>
    </source>
</evidence>
<accession>A0A6G9QJ53</accession>
<keyword evidence="2" id="KW-1185">Reference proteome</keyword>
<proteinExistence type="predicted"/>
<name>A0A6G9QJ53_9GAMM</name>
<dbReference type="KEGG" id="saes:HBH39_07925"/>
<protein>
    <submittedName>
        <fullName evidence="1">Uncharacterized protein</fullName>
    </submittedName>
</protein>
<dbReference type="AlphaFoldDB" id="A0A6G9QJ53"/>
<sequence length="220" mass="25371">MTCQTPTLVDIPFEKRHICWFCEEPCNTQVNYWRMSHTPHPSLSVPACKECQGLANKHLLTSIWECRAAVKDQLMHIYRKDLAIGINWTEQELAESEFDCKIFGGFKKSAWMMFQIAQQRVNAQGWQLSIDGQVLENDPLYANTNTLAFEFDDLTFNHINKAIKHYVQVLGVDELFLQQLVNLLGKEKFGHAVKLARLHIGVTPSMHKKILNELIEDLDN</sequence>
<dbReference type="EMBL" id="CP050313">
    <property type="protein sequence ID" value="QIR14418.1"/>
    <property type="molecule type" value="Genomic_DNA"/>
</dbReference>
<organism evidence="1 2">
    <name type="scientific">Shewanella aestuarii</name>
    <dbReference type="NCBI Taxonomy" id="1028752"/>
    <lineage>
        <taxon>Bacteria</taxon>
        <taxon>Pseudomonadati</taxon>
        <taxon>Pseudomonadota</taxon>
        <taxon>Gammaproteobacteria</taxon>
        <taxon>Alteromonadales</taxon>
        <taxon>Shewanellaceae</taxon>
        <taxon>Shewanella</taxon>
    </lineage>
</organism>
<dbReference type="Proteomes" id="UP000502608">
    <property type="component" value="Chromosome"/>
</dbReference>
<reference evidence="1 2" key="1">
    <citation type="submission" date="2020-03" db="EMBL/GenBank/DDBJ databases">
        <title>Complete genome sequence of Shewanella sp.</title>
        <authorList>
            <person name="Kim Y.-S."/>
            <person name="Kim S.-J."/>
            <person name="Jung H.-K."/>
            <person name="Kim K.-H."/>
        </authorList>
    </citation>
    <scope>NUCLEOTIDE SEQUENCE [LARGE SCALE GENOMIC DNA]</scope>
    <source>
        <strain evidence="1 2">PN3F2</strain>
    </source>
</reference>
<evidence type="ECO:0000313" key="2">
    <source>
        <dbReference type="Proteomes" id="UP000502608"/>
    </source>
</evidence>
<gene>
    <name evidence="1" type="ORF">HBH39_07925</name>
</gene>